<keyword evidence="9" id="KW-1185">Reference proteome</keyword>
<evidence type="ECO:0000256" key="6">
    <source>
        <dbReference type="RuleBase" id="RU003915"/>
    </source>
</evidence>
<evidence type="ECO:0000259" key="7">
    <source>
        <dbReference type="PROSITE" id="PS50059"/>
    </source>
</evidence>
<dbReference type="EMBL" id="QLLL01000006">
    <property type="protein sequence ID" value="RAJ02271.1"/>
    <property type="molecule type" value="Genomic_DNA"/>
</dbReference>
<dbReference type="AlphaFoldDB" id="A0A327QD92"/>
<dbReference type="InterPro" id="IPR046357">
    <property type="entry name" value="PPIase_dom_sf"/>
</dbReference>
<dbReference type="Gene3D" id="3.10.50.40">
    <property type="match status" value="1"/>
</dbReference>
<reference evidence="8 9" key="1">
    <citation type="submission" date="2018-06" db="EMBL/GenBank/DDBJ databases">
        <title>Genomic Encyclopedia of Archaeal and Bacterial Type Strains, Phase II (KMG-II): from individual species to whole genera.</title>
        <authorList>
            <person name="Goeker M."/>
        </authorList>
    </citation>
    <scope>NUCLEOTIDE SEQUENCE [LARGE SCALE GENOMIC DNA]</scope>
    <source>
        <strain evidence="8 9">DSM 23857</strain>
    </source>
</reference>
<name>A0A327QD92_9BACT</name>
<dbReference type="GO" id="GO:0003755">
    <property type="term" value="F:peptidyl-prolyl cis-trans isomerase activity"/>
    <property type="evidence" value="ECO:0007669"/>
    <property type="project" value="UniProtKB-UniRule"/>
</dbReference>
<accession>A0A327QD92</accession>
<dbReference type="PROSITE" id="PS50059">
    <property type="entry name" value="FKBP_PPIASE"/>
    <property type="match status" value="1"/>
</dbReference>
<evidence type="ECO:0000313" key="9">
    <source>
        <dbReference type="Proteomes" id="UP000249547"/>
    </source>
</evidence>
<evidence type="ECO:0000256" key="3">
    <source>
        <dbReference type="ARBA" id="ARBA00023110"/>
    </source>
</evidence>
<proteinExistence type="inferred from homology"/>
<organism evidence="8 9">
    <name type="scientific">Chitinophaga skermanii</name>
    <dbReference type="NCBI Taxonomy" id="331697"/>
    <lineage>
        <taxon>Bacteria</taxon>
        <taxon>Pseudomonadati</taxon>
        <taxon>Bacteroidota</taxon>
        <taxon>Chitinophagia</taxon>
        <taxon>Chitinophagales</taxon>
        <taxon>Chitinophagaceae</taxon>
        <taxon>Chitinophaga</taxon>
    </lineage>
</organism>
<feature type="domain" description="PPIase FKBP-type" evidence="7">
    <location>
        <begin position="57"/>
        <end position="145"/>
    </location>
</feature>
<dbReference type="SUPFAM" id="SSF54534">
    <property type="entry name" value="FKBP-like"/>
    <property type="match status" value="1"/>
</dbReference>
<gene>
    <name evidence="8" type="ORF">LX64_03280</name>
</gene>
<evidence type="ECO:0000256" key="5">
    <source>
        <dbReference type="PROSITE-ProRule" id="PRU00277"/>
    </source>
</evidence>
<dbReference type="Proteomes" id="UP000249547">
    <property type="component" value="Unassembled WGS sequence"/>
</dbReference>
<evidence type="ECO:0000313" key="8">
    <source>
        <dbReference type="EMBL" id="RAJ02271.1"/>
    </source>
</evidence>
<dbReference type="PANTHER" id="PTHR43811:SF19">
    <property type="entry name" value="39 KDA FK506-BINDING NUCLEAR PROTEIN"/>
    <property type="match status" value="1"/>
</dbReference>
<comment type="caution">
    <text evidence="8">The sequence shown here is derived from an EMBL/GenBank/DDBJ whole genome shotgun (WGS) entry which is preliminary data.</text>
</comment>
<comment type="similarity">
    <text evidence="2 6">Belongs to the FKBP-type PPIase family.</text>
</comment>
<comment type="catalytic activity">
    <reaction evidence="1 5 6">
        <text>[protein]-peptidylproline (omega=180) = [protein]-peptidylproline (omega=0)</text>
        <dbReference type="Rhea" id="RHEA:16237"/>
        <dbReference type="Rhea" id="RHEA-COMP:10747"/>
        <dbReference type="Rhea" id="RHEA-COMP:10748"/>
        <dbReference type="ChEBI" id="CHEBI:83833"/>
        <dbReference type="ChEBI" id="CHEBI:83834"/>
        <dbReference type="EC" id="5.2.1.8"/>
    </reaction>
</comment>
<dbReference type="Pfam" id="PF00254">
    <property type="entry name" value="FKBP_C"/>
    <property type="match status" value="1"/>
</dbReference>
<evidence type="ECO:0000256" key="2">
    <source>
        <dbReference type="ARBA" id="ARBA00006577"/>
    </source>
</evidence>
<protein>
    <recommendedName>
        <fullName evidence="6">Peptidyl-prolyl cis-trans isomerase</fullName>
        <ecNumber evidence="6">5.2.1.8</ecNumber>
    </recommendedName>
</protein>
<evidence type="ECO:0000256" key="1">
    <source>
        <dbReference type="ARBA" id="ARBA00000971"/>
    </source>
</evidence>
<evidence type="ECO:0000256" key="4">
    <source>
        <dbReference type="ARBA" id="ARBA00023235"/>
    </source>
</evidence>
<dbReference type="EC" id="5.2.1.8" evidence="6"/>
<dbReference type="PANTHER" id="PTHR43811">
    <property type="entry name" value="FKBP-TYPE PEPTIDYL-PROLYL CIS-TRANS ISOMERASE FKPA"/>
    <property type="match status" value="1"/>
</dbReference>
<keyword evidence="4 5" id="KW-0413">Isomerase</keyword>
<keyword evidence="3 5" id="KW-0697">Rotamase</keyword>
<dbReference type="InterPro" id="IPR001179">
    <property type="entry name" value="PPIase_FKBP_dom"/>
</dbReference>
<sequence>MKNESAVMDYNDPGQAGDTAIMKYIQSKNIEGVLRDYSGLYYKVIEEGNAGEMVNSNSVAIISYKMVLIPENKEIENSQGIPTSFNNRKLKDHIIGWQIGLRKIGKGGVIWLYIPPYLAFGNVGVDGLVPPNNSLFCELKLIDIK</sequence>